<organism evidence="1 2">
    <name type="scientific">Rhodnius prolixus</name>
    <name type="common">Triatomid bug</name>
    <dbReference type="NCBI Taxonomy" id="13249"/>
    <lineage>
        <taxon>Eukaryota</taxon>
        <taxon>Metazoa</taxon>
        <taxon>Ecdysozoa</taxon>
        <taxon>Arthropoda</taxon>
        <taxon>Hexapoda</taxon>
        <taxon>Insecta</taxon>
        <taxon>Pterygota</taxon>
        <taxon>Neoptera</taxon>
        <taxon>Paraneoptera</taxon>
        <taxon>Hemiptera</taxon>
        <taxon>Heteroptera</taxon>
        <taxon>Panheteroptera</taxon>
        <taxon>Cimicomorpha</taxon>
        <taxon>Reduviidae</taxon>
        <taxon>Triatominae</taxon>
        <taxon>Rhodnius</taxon>
    </lineage>
</organism>
<reference evidence="1" key="1">
    <citation type="submission" date="2015-05" db="UniProtKB">
        <authorList>
            <consortium name="EnsemblMetazoa"/>
        </authorList>
    </citation>
    <scope>IDENTIFICATION</scope>
</reference>
<dbReference type="Proteomes" id="UP000015103">
    <property type="component" value="Unassembled WGS sequence"/>
</dbReference>
<accession>T1HWY5</accession>
<evidence type="ECO:0000313" key="1">
    <source>
        <dbReference type="EnsemblMetazoa" id="RPRC008555-PA"/>
    </source>
</evidence>
<evidence type="ECO:0000313" key="2">
    <source>
        <dbReference type="Proteomes" id="UP000015103"/>
    </source>
</evidence>
<proteinExistence type="predicted"/>
<dbReference type="EMBL" id="ACPB03012288">
    <property type="status" value="NOT_ANNOTATED_CDS"/>
    <property type="molecule type" value="Genomic_DNA"/>
</dbReference>
<dbReference type="VEuPathDB" id="VectorBase:RPRC008555"/>
<protein>
    <submittedName>
        <fullName evidence="1">Uncharacterized protein</fullName>
    </submittedName>
</protein>
<dbReference type="AlphaFoldDB" id="T1HWY5"/>
<name>T1HWY5_RHOPR</name>
<keyword evidence="2" id="KW-1185">Reference proteome</keyword>
<dbReference type="InParanoid" id="T1HWY5"/>
<sequence length="49" mass="5559">MSEWILLTNVVVKRALAAAQCVFIIDDRIQSTPIQSVVDVKKRFHHPLA</sequence>
<dbReference type="HOGENOM" id="CLU_3144545_0_0_1"/>
<dbReference type="EnsemblMetazoa" id="RPRC008555-RA">
    <property type="protein sequence ID" value="RPRC008555-PA"/>
    <property type="gene ID" value="RPRC008555"/>
</dbReference>